<dbReference type="PANTHER" id="PTHR43179">
    <property type="entry name" value="RHAMNOSYLTRANSFERASE WBBL"/>
    <property type="match status" value="1"/>
</dbReference>
<accession>A0A7X5X2M0</accession>
<sequence length="335" mass="38495">MRVATITVGTNERRWLEPCLASLLESDIPGIDLAVWYVDNNSHDGSTAFVKDRFPHVRIIQNEGNVGFARANNIGMRAALDDGADYVFLVNPDTQTPKSLLRDLTEFMETWTDYGVVGPMQYEYDESSSIALDAYNDWSKTALRWGEQHAFAGDWPNHPSPAGPPEGRAPNTLEHAYVQGAAFFVRAALLRTVGLFDEVFHTYYEETDLCRRSRWVGWRVALLLNLGIQHYGGGGTTGSSYRRVQMRRNRYYYLLTDIDWHPLPMLRLATRWLKDDLRGRGVGGVTTWWRGMWETAEAVRWLMRRVPLMRARRRAHRQLGRQTDRHGRPPARSAR</sequence>
<comment type="similarity">
    <text evidence="2">Belongs to the glycosyltransferase 2 family.</text>
</comment>
<evidence type="ECO:0000313" key="7">
    <source>
        <dbReference type="EMBL" id="NIY65488.1"/>
    </source>
</evidence>
<proteinExistence type="inferred from homology"/>
<feature type="region of interest" description="Disordered" evidence="5">
    <location>
        <begin position="314"/>
        <end position="335"/>
    </location>
</feature>
<comment type="pathway">
    <text evidence="1">Cell wall biogenesis; cell wall polysaccharide biosynthesis.</text>
</comment>
<protein>
    <submittedName>
        <fullName evidence="7">Glycosyltransferase</fullName>
    </submittedName>
</protein>
<dbReference type="InterPro" id="IPR029044">
    <property type="entry name" value="Nucleotide-diphossugar_trans"/>
</dbReference>
<comment type="caution">
    <text evidence="7">The sequence shown here is derived from an EMBL/GenBank/DDBJ whole genome shotgun (WGS) entry which is preliminary data.</text>
</comment>
<dbReference type="GO" id="GO:0016757">
    <property type="term" value="F:glycosyltransferase activity"/>
    <property type="evidence" value="ECO:0007669"/>
    <property type="project" value="UniProtKB-KW"/>
</dbReference>
<evidence type="ECO:0000256" key="3">
    <source>
        <dbReference type="ARBA" id="ARBA00022676"/>
    </source>
</evidence>
<dbReference type="AlphaFoldDB" id="A0A7X5X2M0"/>
<dbReference type="SUPFAM" id="SSF53448">
    <property type="entry name" value="Nucleotide-diphospho-sugar transferases"/>
    <property type="match status" value="1"/>
</dbReference>
<reference evidence="7 8" key="1">
    <citation type="submission" date="2020-02" db="EMBL/GenBank/DDBJ databases">
        <title>Streptomyces malaysiensis DSM14702 (JHCC583434, PFL_A843) Genome sequencing and assembly.</title>
        <authorList>
            <person name="Samborskyy M."/>
        </authorList>
    </citation>
    <scope>NUCLEOTIDE SEQUENCE [LARGE SCALE GENOMIC DNA]</scope>
    <source>
        <strain evidence="7 8">DSM 14702</strain>
    </source>
</reference>
<keyword evidence="4 7" id="KW-0808">Transferase</keyword>
<name>A0A7X5X2M0_STRMQ</name>
<evidence type="ECO:0000313" key="8">
    <source>
        <dbReference type="Proteomes" id="UP000536624"/>
    </source>
</evidence>
<organism evidence="7 8">
    <name type="scientific">Streptomyces malaysiensis</name>
    <dbReference type="NCBI Taxonomy" id="92644"/>
    <lineage>
        <taxon>Bacteria</taxon>
        <taxon>Bacillati</taxon>
        <taxon>Actinomycetota</taxon>
        <taxon>Actinomycetes</taxon>
        <taxon>Kitasatosporales</taxon>
        <taxon>Streptomycetaceae</taxon>
        <taxon>Streptomyces</taxon>
        <taxon>Streptomyces violaceusniger group</taxon>
    </lineage>
</organism>
<dbReference type="Proteomes" id="UP000536624">
    <property type="component" value="Unassembled WGS sequence"/>
</dbReference>
<dbReference type="Gene3D" id="3.90.550.10">
    <property type="entry name" value="Spore Coat Polysaccharide Biosynthesis Protein SpsA, Chain A"/>
    <property type="match status" value="1"/>
</dbReference>
<dbReference type="CDD" id="cd04186">
    <property type="entry name" value="GT_2_like_c"/>
    <property type="match status" value="1"/>
</dbReference>
<dbReference type="Pfam" id="PF00535">
    <property type="entry name" value="Glycos_transf_2"/>
    <property type="match status" value="1"/>
</dbReference>
<evidence type="ECO:0000256" key="5">
    <source>
        <dbReference type="SAM" id="MobiDB-lite"/>
    </source>
</evidence>
<evidence type="ECO:0000256" key="1">
    <source>
        <dbReference type="ARBA" id="ARBA00004776"/>
    </source>
</evidence>
<gene>
    <name evidence="7" type="ORF">SMALB_3484</name>
</gene>
<evidence type="ECO:0000259" key="6">
    <source>
        <dbReference type="Pfam" id="PF00535"/>
    </source>
</evidence>
<evidence type="ECO:0000256" key="4">
    <source>
        <dbReference type="ARBA" id="ARBA00022679"/>
    </source>
</evidence>
<dbReference type="InterPro" id="IPR001173">
    <property type="entry name" value="Glyco_trans_2-like"/>
</dbReference>
<evidence type="ECO:0000256" key="2">
    <source>
        <dbReference type="ARBA" id="ARBA00006739"/>
    </source>
</evidence>
<dbReference type="PANTHER" id="PTHR43179:SF12">
    <property type="entry name" value="GALACTOFURANOSYLTRANSFERASE GLFT2"/>
    <property type="match status" value="1"/>
</dbReference>
<keyword evidence="3" id="KW-0328">Glycosyltransferase</keyword>
<dbReference type="EMBL" id="JAALLH010000001">
    <property type="protein sequence ID" value="NIY65488.1"/>
    <property type="molecule type" value="Genomic_DNA"/>
</dbReference>
<feature type="domain" description="Glycosyltransferase 2-like" evidence="6">
    <location>
        <begin position="11"/>
        <end position="131"/>
    </location>
</feature>